<proteinExistence type="predicted"/>
<protein>
    <submittedName>
        <fullName evidence="3">Cee86f8f-28e0-4df0-9d96-cf83568db002</fullName>
    </submittedName>
</protein>
<sequence length="243" mass="27945">MLSQESMFTFPPVSLESSPHSCSHDKNGMQPAEDIHDQWLRSRDRSSPSARAYRLALGFLPLLASSLALWALLHAWHVDLLPSYLRHHYASPDTPSPVTTCGTSPSEARSRGCRFDVLSFAWQAPECFDEEILDEFVRYNDWKFYTQPDNRNTSATVDLATAMEGERTLYVDWEYHVVHCTFAWRQLHRAYALRGYVDSHLDSYKHTVHCQWALLQREKPLDSVTVVAALKYPACRRIGEGKR</sequence>
<feature type="region of interest" description="Disordered" evidence="1">
    <location>
        <begin position="1"/>
        <end position="28"/>
    </location>
</feature>
<dbReference type="AlphaFoldDB" id="A0A446BPI6"/>
<keyword evidence="2" id="KW-0472">Membrane</keyword>
<dbReference type="InterPro" id="IPR053008">
    <property type="entry name" value="Phomopsin_biosynth_assoc"/>
</dbReference>
<dbReference type="EMBL" id="OUUZ01000013">
    <property type="protein sequence ID" value="SPQ24396.1"/>
    <property type="molecule type" value="Genomic_DNA"/>
</dbReference>
<accession>A0A446BPI6</accession>
<dbReference type="Proteomes" id="UP000289323">
    <property type="component" value="Unassembled WGS sequence"/>
</dbReference>
<keyword evidence="2" id="KW-1133">Transmembrane helix</keyword>
<organism evidence="3 4">
    <name type="scientific">Thermothielavioides terrestris</name>
    <dbReference type="NCBI Taxonomy" id="2587410"/>
    <lineage>
        <taxon>Eukaryota</taxon>
        <taxon>Fungi</taxon>
        <taxon>Dikarya</taxon>
        <taxon>Ascomycota</taxon>
        <taxon>Pezizomycotina</taxon>
        <taxon>Sordariomycetes</taxon>
        <taxon>Sordariomycetidae</taxon>
        <taxon>Sordariales</taxon>
        <taxon>Chaetomiaceae</taxon>
        <taxon>Thermothielavioides</taxon>
    </lineage>
</organism>
<gene>
    <name evidence="3" type="ORF">TT172_LOCUS6815</name>
</gene>
<evidence type="ECO:0000256" key="2">
    <source>
        <dbReference type="SAM" id="Phobius"/>
    </source>
</evidence>
<dbReference type="PANTHER" id="PTHR35896">
    <property type="entry name" value="IG-LIKE DOMAIN-CONTAINING PROTEIN"/>
    <property type="match status" value="1"/>
</dbReference>
<name>A0A446BPI6_9PEZI</name>
<feature type="transmembrane region" description="Helical" evidence="2">
    <location>
        <begin position="52"/>
        <end position="76"/>
    </location>
</feature>
<dbReference type="PANTHER" id="PTHR35896:SF3">
    <property type="entry name" value="MAJOR FACILITATOR SUPERFAMILY TRANSPORTER"/>
    <property type="match status" value="1"/>
</dbReference>
<evidence type="ECO:0000256" key="1">
    <source>
        <dbReference type="SAM" id="MobiDB-lite"/>
    </source>
</evidence>
<reference evidence="3 4" key="1">
    <citation type="submission" date="2018-04" db="EMBL/GenBank/DDBJ databases">
        <authorList>
            <person name="Huttner S."/>
            <person name="Dainat J."/>
        </authorList>
    </citation>
    <scope>NUCLEOTIDE SEQUENCE [LARGE SCALE GENOMIC DNA]</scope>
</reference>
<evidence type="ECO:0000313" key="4">
    <source>
        <dbReference type="Proteomes" id="UP000289323"/>
    </source>
</evidence>
<keyword evidence="2" id="KW-0812">Transmembrane</keyword>
<evidence type="ECO:0000313" key="3">
    <source>
        <dbReference type="EMBL" id="SPQ24396.1"/>
    </source>
</evidence>